<sequence length="268" mass="27635">MTALSPLDGAASPSDRARALAAAEALVERAPDALALVEALLTDLRARATRPADTAPGVFDLATIGAEGVTLLDQILGAGEVSGQVREPDGNVVAVQESVLTGVWRLHRRGPDGASRARWIEAGPVPGVVSTTRPGRPAGDLRPGDAAAGTMAARPILTEIMDRAAAHEPGRPNHVVTLSLLPVNAADLSWLRRTLGDGPVALRVQGYGACDIDATGVDGVWSVRFLNASGTVILDTLEVGGVPAAATAAPEDFEDAADRLAEIRDAYL</sequence>
<dbReference type="EMBL" id="FNAP01000002">
    <property type="protein sequence ID" value="SDD91220.1"/>
    <property type="molecule type" value="Genomic_DNA"/>
</dbReference>
<dbReference type="InterPro" id="IPR038527">
    <property type="entry name" value="HupH_C_sf"/>
</dbReference>
<reference evidence="4 5" key="1">
    <citation type="submission" date="2016-10" db="EMBL/GenBank/DDBJ databases">
        <authorList>
            <person name="de Groot N.N."/>
        </authorList>
    </citation>
    <scope>NUCLEOTIDE SEQUENCE [LARGE SCALE GENOMIC DNA]</scope>
    <source>
        <strain evidence="4 5">ATCC 700224</strain>
    </source>
</reference>
<proteinExistence type="inferred from homology"/>
<accession>A0A1G6YLL0</accession>
<dbReference type="Pfam" id="PF04809">
    <property type="entry name" value="HupH_C"/>
    <property type="match status" value="1"/>
</dbReference>
<evidence type="ECO:0000313" key="4">
    <source>
        <dbReference type="EMBL" id="SDD91220.1"/>
    </source>
</evidence>
<organism evidence="4 5">
    <name type="scientific">Rhodospira trueperi</name>
    <dbReference type="NCBI Taxonomy" id="69960"/>
    <lineage>
        <taxon>Bacteria</taxon>
        <taxon>Pseudomonadati</taxon>
        <taxon>Pseudomonadota</taxon>
        <taxon>Alphaproteobacteria</taxon>
        <taxon>Rhodospirillales</taxon>
        <taxon>Rhodospirillaceae</taxon>
        <taxon>Rhodospira</taxon>
    </lineage>
</organism>
<evidence type="ECO:0000259" key="3">
    <source>
        <dbReference type="Pfam" id="PF04809"/>
    </source>
</evidence>
<evidence type="ECO:0000256" key="2">
    <source>
        <dbReference type="SAM" id="MobiDB-lite"/>
    </source>
</evidence>
<keyword evidence="5" id="KW-1185">Reference proteome</keyword>
<dbReference type="OrthoDB" id="6560677at2"/>
<gene>
    <name evidence="4" type="ORF">SAMN05421720_10254</name>
</gene>
<dbReference type="Gene3D" id="3.30.1370.140">
    <property type="entry name" value="HupH hydrogenase expression protein, C-terminal domain"/>
    <property type="match status" value="2"/>
</dbReference>
<dbReference type="InterPro" id="IPR006894">
    <property type="entry name" value="HupH_Hydgase_express_prot_C"/>
</dbReference>
<evidence type="ECO:0000256" key="1">
    <source>
        <dbReference type="ARBA" id="ARBA00010832"/>
    </source>
</evidence>
<evidence type="ECO:0000313" key="5">
    <source>
        <dbReference type="Proteomes" id="UP000199412"/>
    </source>
</evidence>
<dbReference type="AlphaFoldDB" id="A0A1G6YLL0"/>
<dbReference type="RefSeq" id="WP_092782329.1">
    <property type="nucleotide sequence ID" value="NZ_FNAP01000002.1"/>
</dbReference>
<name>A0A1G6YLL0_9PROT</name>
<feature type="domain" description="HupH hydrogenase expression protein C-terminal" evidence="3">
    <location>
        <begin position="151"/>
        <end position="266"/>
    </location>
</feature>
<dbReference type="STRING" id="69960.SAMN05421720_10254"/>
<feature type="region of interest" description="Disordered" evidence="2">
    <location>
        <begin position="125"/>
        <end position="147"/>
    </location>
</feature>
<comment type="similarity">
    <text evidence="1">Belongs to the HupH/HyaF family.</text>
</comment>
<protein>
    <submittedName>
        <fullName evidence="4">Hydrogenase-1 operon protein HyaF</fullName>
    </submittedName>
</protein>
<dbReference type="Proteomes" id="UP000199412">
    <property type="component" value="Unassembled WGS sequence"/>
</dbReference>